<dbReference type="EMBL" id="JAFIQS010000015">
    <property type="protein sequence ID" value="KAG5163379.1"/>
    <property type="molecule type" value="Genomic_DNA"/>
</dbReference>
<organism evidence="1">
    <name type="scientific">Psilocybe cubensis</name>
    <name type="common">Psychedelic mushroom</name>
    <name type="synonym">Stropharia cubensis</name>
    <dbReference type="NCBI Taxonomy" id="181762"/>
    <lineage>
        <taxon>Eukaryota</taxon>
        <taxon>Fungi</taxon>
        <taxon>Dikarya</taxon>
        <taxon>Basidiomycota</taxon>
        <taxon>Agaricomycotina</taxon>
        <taxon>Agaricomycetes</taxon>
        <taxon>Agaricomycetidae</taxon>
        <taxon>Agaricales</taxon>
        <taxon>Agaricineae</taxon>
        <taxon>Strophariaceae</taxon>
        <taxon>Psilocybe</taxon>
    </lineage>
</organism>
<gene>
    <name evidence="1" type="ORF">JR316_011726</name>
</gene>
<evidence type="ECO:0000313" key="1">
    <source>
        <dbReference type="EMBL" id="KAG5163379.1"/>
    </source>
</evidence>
<name>A0A8H7XPW2_PSICU</name>
<dbReference type="AlphaFoldDB" id="A0A8H7XPW2"/>
<sequence length="435" mass="50613">MNLPRYPDLTIKRIPTHSPVHPNTVAFLGGDACVLRPIYVVLKDGIQVWIEGPPLDPEATHLPSVEELDNTKLKQLNDEYRRYLLIIEDLTQSIDFGASQMAYLTKDTYGEYCIVHDYRRIMQVSCPMWGPKIYIDDVNITVWGTHFDRHRGIWNGREVDIFYAFQEYDRILLNRVMYVLRHLEGTDCDVTFEFYGHLLDKDETILGYVAEAAWGRNIGLGDEELVSSALKRLESLGCVYRAVSSNMFLVSDGKLRLLMPQNIERYNCPELLKKNAEFHHNWALDELFDEFRNYGSYGLLRLPPLRLIMDPMDVKYLRMLPTPERLFNHSWRGVFLTTCKLTCVEEEDQQNDRVTTSSRRSLRKRRYFLHVDPVDINAYQRGLTISPPSRITNFHPYPRRKKVLQELSSTEGTESIVEGSTSDLDVVYGALKRIY</sequence>
<proteinExistence type="predicted"/>
<reference evidence="1" key="1">
    <citation type="submission" date="2021-02" db="EMBL/GenBank/DDBJ databases">
        <title>Psilocybe cubensis genome.</title>
        <authorList>
            <person name="Mckernan K.J."/>
            <person name="Crawford S."/>
            <person name="Trippe A."/>
            <person name="Kane L.T."/>
            <person name="Mclaughlin S."/>
        </authorList>
    </citation>
    <scope>NUCLEOTIDE SEQUENCE [LARGE SCALE GENOMIC DNA]</scope>
    <source>
        <strain evidence="1">MGC-MH-2018</strain>
    </source>
</reference>
<dbReference type="OrthoDB" id="2874131at2759"/>
<accession>A0A8H7XPW2</accession>
<comment type="caution">
    <text evidence="1">The sequence shown here is derived from an EMBL/GenBank/DDBJ whole genome shotgun (WGS) entry which is preliminary data.</text>
</comment>
<protein>
    <submittedName>
        <fullName evidence="1">Uncharacterized protein</fullName>
    </submittedName>
</protein>